<dbReference type="InterPro" id="IPR050059">
    <property type="entry name" value="ATP_synthase_B_chain"/>
</dbReference>
<dbReference type="HAMAP" id="MF_01398">
    <property type="entry name" value="ATP_synth_b_bprime"/>
    <property type="match status" value="1"/>
</dbReference>
<keyword evidence="9 13" id="KW-0472">Membrane</keyword>
<dbReference type="GO" id="GO:0046933">
    <property type="term" value="F:proton-transporting ATP synthase activity, rotational mechanism"/>
    <property type="evidence" value="ECO:0007669"/>
    <property type="project" value="UniProtKB-UniRule"/>
</dbReference>
<dbReference type="InterPro" id="IPR002146">
    <property type="entry name" value="ATP_synth_b/b'su_bac/chlpt"/>
</dbReference>
<organism evidence="16 17">
    <name type="scientific">Brochothrix thermosphacta</name>
    <name type="common">Microbacterium thermosphactum</name>
    <dbReference type="NCBI Taxonomy" id="2756"/>
    <lineage>
        <taxon>Bacteria</taxon>
        <taxon>Bacillati</taxon>
        <taxon>Bacillota</taxon>
        <taxon>Bacilli</taxon>
        <taxon>Bacillales</taxon>
        <taxon>Listeriaceae</taxon>
        <taxon>Brochothrix</taxon>
    </lineage>
</organism>
<sequence>MWGDAIFLIISFVLLLILIRIFAWKPLMDMMKKREEHIAAEIDNAENARVESAAILEEQRQALKAARVEAHELIDSAKHQGVLEREKIVAAAKEEATRLYNEAKADINSEREKAVAEVRGQVANLSVLIASKVIEKNLNEADQSELVASYIDGLGDTK</sequence>
<dbReference type="GeneID" id="66537194"/>
<dbReference type="GO" id="GO:0012505">
    <property type="term" value="C:endomembrane system"/>
    <property type="evidence" value="ECO:0007669"/>
    <property type="project" value="UniProtKB-SubCell"/>
</dbReference>
<dbReference type="Gene3D" id="1.20.5.620">
    <property type="entry name" value="F1F0 ATP synthase subunit B, membrane domain"/>
    <property type="match status" value="1"/>
</dbReference>
<evidence type="ECO:0000256" key="10">
    <source>
        <dbReference type="ARBA" id="ARBA00023310"/>
    </source>
</evidence>
<dbReference type="RefSeq" id="WP_051457466.1">
    <property type="nucleotide sequence ID" value="NZ_CBCPHX010000006.1"/>
</dbReference>
<dbReference type="GO" id="GO:0045259">
    <property type="term" value="C:proton-transporting ATP synthase complex"/>
    <property type="evidence" value="ECO:0007669"/>
    <property type="project" value="UniProtKB-KW"/>
</dbReference>
<evidence type="ECO:0000256" key="1">
    <source>
        <dbReference type="ARBA" id="ARBA00005513"/>
    </source>
</evidence>
<comment type="function">
    <text evidence="11 13">F(1)F(0) ATP synthase produces ATP from ADP in the presence of a proton or sodium gradient. F-type ATPases consist of two structural domains, F(1) containing the extramembraneous catalytic core and F(0) containing the membrane proton channel, linked together by a central stalk and a peripheral stalk. During catalysis, ATP synthesis in the catalytic domain of F(1) is coupled via a rotary mechanism of the central stalk subunits to proton translocation.</text>
</comment>
<reference evidence="16 17" key="1">
    <citation type="submission" date="2017-09" db="EMBL/GenBank/DDBJ databases">
        <title>Complete Genome Sequences of Two Strains of the Meat Spoilage Bacterium Brochothrix thermosphacta Isolated from Ground Chicken.</title>
        <authorList>
            <person name="Paoli G.C."/>
            <person name="Wijey C."/>
            <person name="Chen C.-Y."/>
            <person name="Nguyen L."/>
            <person name="Yan X."/>
            <person name="Irwin P.L."/>
        </authorList>
    </citation>
    <scope>NUCLEOTIDE SEQUENCE [LARGE SCALE GENOMIC DNA]</scope>
    <source>
        <strain evidence="16 17">BI</strain>
    </source>
</reference>
<evidence type="ECO:0000256" key="5">
    <source>
        <dbReference type="ARBA" id="ARBA00022692"/>
    </source>
</evidence>
<keyword evidence="10 13" id="KW-0066">ATP synthesis</keyword>
<evidence type="ECO:0000256" key="9">
    <source>
        <dbReference type="ARBA" id="ARBA00023136"/>
    </source>
</evidence>
<dbReference type="Pfam" id="PF00430">
    <property type="entry name" value="ATP-synt_B"/>
    <property type="match status" value="1"/>
</dbReference>
<evidence type="ECO:0000256" key="3">
    <source>
        <dbReference type="ARBA" id="ARBA00022475"/>
    </source>
</evidence>
<gene>
    <name evidence="13 16" type="primary">atpF</name>
    <name evidence="16" type="ORF">CNY62_06890</name>
</gene>
<keyword evidence="7 13" id="KW-1133">Transmembrane helix</keyword>
<evidence type="ECO:0000256" key="8">
    <source>
        <dbReference type="ARBA" id="ARBA00023065"/>
    </source>
</evidence>
<keyword evidence="4 13" id="KW-0138">CF(0)</keyword>
<dbReference type="GO" id="GO:0046961">
    <property type="term" value="F:proton-transporting ATPase activity, rotational mechanism"/>
    <property type="evidence" value="ECO:0007669"/>
    <property type="project" value="TreeGrafter"/>
</dbReference>
<evidence type="ECO:0000256" key="4">
    <source>
        <dbReference type="ARBA" id="ARBA00022547"/>
    </source>
</evidence>
<dbReference type="PANTHER" id="PTHR33445:SF1">
    <property type="entry name" value="ATP SYNTHASE SUBUNIT B"/>
    <property type="match status" value="1"/>
</dbReference>
<evidence type="ECO:0000256" key="14">
    <source>
        <dbReference type="RuleBase" id="RU003848"/>
    </source>
</evidence>
<evidence type="ECO:0000313" key="16">
    <source>
        <dbReference type="EMBL" id="ATF27242.1"/>
    </source>
</evidence>
<dbReference type="STRING" id="2756.BFR44_09840"/>
<evidence type="ECO:0000256" key="6">
    <source>
        <dbReference type="ARBA" id="ARBA00022781"/>
    </source>
</evidence>
<keyword evidence="2 13" id="KW-0813">Transport</keyword>
<accession>A0A1D2KDG5</accession>
<evidence type="ECO:0000256" key="13">
    <source>
        <dbReference type="HAMAP-Rule" id="MF_01398"/>
    </source>
</evidence>
<dbReference type="InterPro" id="IPR028987">
    <property type="entry name" value="ATP_synth_B-like_membr_sf"/>
</dbReference>
<dbReference type="OrthoDB" id="282095at2"/>
<comment type="subunit">
    <text evidence="13">F-type ATPases have 2 components, F(1) - the catalytic core - and F(0) - the membrane proton channel. F(1) has five subunits: alpha(3), beta(3), gamma(1), delta(1), epsilon(1). F(0) has three main subunits: a(1), b(2) and c(10-14). The alpha and beta chains form an alternating ring which encloses part of the gamma chain. F(1) is attached to F(0) by a central stalk formed by the gamma and epsilon chains, while a peripheral stalk is formed by the delta and b chains.</text>
</comment>
<comment type="function">
    <text evidence="13">Component of the F(0) channel, it forms part of the peripheral stalk, linking F(1) to F(0).</text>
</comment>
<proteinExistence type="inferred from homology"/>
<dbReference type="InterPro" id="IPR005864">
    <property type="entry name" value="ATP_synth_F0_bsu_bac"/>
</dbReference>
<comment type="similarity">
    <text evidence="1 13 14">Belongs to the ATPase B chain family.</text>
</comment>
<keyword evidence="15" id="KW-0175">Coiled coil</keyword>
<dbReference type="NCBIfam" id="TIGR01144">
    <property type="entry name" value="ATP_synt_b"/>
    <property type="match status" value="1"/>
</dbReference>
<evidence type="ECO:0000256" key="11">
    <source>
        <dbReference type="ARBA" id="ARBA00025198"/>
    </source>
</evidence>
<name>A0A1D2KDG5_BROTH</name>
<keyword evidence="3 13" id="KW-1003">Cell membrane</keyword>
<dbReference type="Proteomes" id="UP000243591">
    <property type="component" value="Chromosome"/>
</dbReference>
<comment type="subcellular location">
    <subcellularLocation>
        <location evidence="13">Cell membrane</location>
        <topology evidence="13">Single-pass membrane protein</topology>
    </subcellularLocation>
    <subcellularLocation>
        <location evidence="12">Endomembrane system</location>
        <topology evidence="12">Single-pass membrane protein</topology>
    </subcellularLocation>
</comment>
<keyword evidence="6 13" id="KW-0375">Hydrogen ion transport</keyword>
<dbReference type="GO" id="GO:0005886">
    <property type="term" value="C:plasma membrane"/>
    <property type="evidence" value="ECO:0007669"/>
    <property type="project" value="UniProtKB-SubCell"/>
</dbReference>
<dbReference type="EMBL" id="CP023483">
    <property type="protein sequence ID" value="ATF27242.1"/>
    <property type="molecule type" value="Genomic_DNA"/>
</dbReference>
<evidence type="ECO:0000256" key="2">
    <source>
        <dbReference type="ARBA" id="ARBA00022448"/>
    </source>
</evidence>
<keyword evidence="8 13" id="KW-0406">Ion transport</keyword>
<keyword evidence="5 13" id="KW-0812">Transmembrane</keyword>
<evidence type="ECO:0000256" key="7">
    <source>
        <dbReference type="ARBA" id="ARBA00022989"/>
    </source>
</evidence>
<evidence type="ECO:0000313" key="17">
    <source>
        <dbReference type="Proteomes" id="UP000243591"/>
    </source>
</evidence>
<dbReference type="CDD" id="cd06503">
    <property type="entry name" value="ATP-synt_Fo_b"/>
    <property type="match status" value="1"/>
</dbReference>
<evidence type="ECO:0000256" key="12">
    <source>
        <dbReference type="ARBA" id="ARBA00037847"/>
    </source>
</evidence>
<dbReference type="PANTHER" id="PTHR33445">
    <property type="entry name" value="ATP SYNTHASE SUBUNIT B', CHLOROPLASTIC"/>
    <property type="match status" value="1"/>
</dbReference>
<feature type="transmembrane region" description="Helical" evidence="13">
    <location>
        <begin position="6"/>
        <end position="24"/>
    </location>
</feature>
<evidence type="ECO:0000256" key="15">
    <source>
        <dbReference type="SAM" id="Coils"/>
    </source>
</evidence>
<protein>
    <recommendedName>
        <fullName evidence="13">ATP synthase subunit b</fullName>
    </recommendedName>
    <alternativeName>
        <fullName evidence="13">ATP synthase F(0) sector subunit b</fullName>
    </alternativeName>
    <alternativeName>
        <fullName evidence="13">ATPase subunit I</fullName>
    </alternativeName>
    <alternativeName>
        <fullName evidence="13">F-type ATPase subunit b</fullName>
        <shortName evidence="13">F-ATPase subunit b</shortName>
    </alternativeName>
</protein>
<dbReference type="AlphaFoldDB" id="A0A1D2KDG5"/>
<feature type="coiled-coil region" evidence="15">
    <location>
        <begin position="28"/>
        <end position="113"/>
    </location>
</feature>
<dbReference type="KEGG" id="bths:CNY62_06890"/>
<dbReference type="SUPFAM" id="SSF81573">
    <property type="entry name" value="F1F0 ATP synthase subunit B, membrane domain"/>
    <property type="match status" value="1"/>
</dbReference>
<keyword evidence="17" id="KW-1185">Reference proteome</keyword>